<gene>
    <name evidence="2" type="ORF">ISP17_11365</name>
</gene>
<dbReference type="Proteomes" id="UP001620460">
    <property type="component" value="Unassembled WGS sequence"/>
</dbReference>
<comment type="caution">
    <text evidence="2">The sequence shown here is derived from an EMBL/GenBank/DDBJ whole genome shotgun (WGS) entry which is preliminary data.</text>
</comment>
<dbReference type="EMBL" id="JADIKM010000003">
    <property type="protein sequence ID" value="MFK2904565.1"/>
    <property type="molecule type" value="Genomic_DNA"/>
</dbReference>
<organism evidence="2 3">
    <name type="scientific">Dyella ginsengisoli</name>
    <dbReference type="NCBI Taxonomy" id="363848"/>
    <lineage>
        <taxon>Bacteria</taxon>
        <taxon>Pseudomonadati</taxon>
        <taxon>Pseudomonadota</taxon>
        <taxon>Gammaproteobacteria</taxon>
        <taxon>Lysobacterales</taxon>
        <taxon>Rhodanobacteraceae</taxon>
        <taxon>Dyella</taxon>
    </lineage>
</organism>
<evidence type="ECO:0000313" key="3">
    <source>
        <dbReference type="Proteomes" id="UP001620460"/>
    </source>
</evidence>
<sequence length="189" mass="19815">MTAMTQAEYARARGWSKPYVSKLKRQGKLAFDAAGLVNVEATDALLHVTRDPARGGDRRPGAEKPAGAGADAGGAARAGQTPASTPDGAYSSAAAREKIARARIAELELAELAGQLVRRDQVERVIFDLARQAMDSLLSMSDRLAGAVAAESDPFRCALLIDGEARQIAEAMRAAEMPGAKLAPDQEAA</sequence>
<feature type="compositionally biased region" description="Low complexity" evidence="1">
    <location>
        <begin position="63"/>
        <end position="79"/>
    </location>
</feature>
<evidence type="ECO:0008006" key="4">
    <source>
        <dbReference type="Google" id="ProtNLM"/>
    </source>
</evidence>
<dbReference type="RefSeq" id="WP_404633203.1">
    <property type="nucleotide sequence ID" value="NZ_JADIKM010000003.1"/>
</dbReference>
<evidence type="ECO:0000256" key="1">
    <source>
        <dbReference type="SAM" id="MobiDB-lite"/>
    </source>
</evidence>
<reference evidence="2 3" key="1">
    <citation type="submission" date="2020-10" db="EMBL/GenBank/DDBJ databases">
        <title>Phylogeny of dyella-like bacteria.</title>
        <authorList>
            <person name="Fu J."/>
        </authorList>
    </citation>
    <scope>NUCLEOTIDE SEQUENCE [LARGE SCALE GENOMIC DNA]</scope>
    <source>
        <strain evidence="2 3">Gsoil3046</strain>
    </source>
</reference>
<accession>A0ABW8JY18</accession>
<proteinExistence type="predicted"/>
<keyword evidence="3" id="KW-1185">Reference proteome</keyword>
<feature type="region of interest" description="Disordered" evidence="1">
    <location>
        <begin position="49"/>
        <end position="92"/>
    </location>
</feature>
<evidence type="ECO:0000313" key="2">
    <source>
        <dbReference type="EMBL" id="MFK2904565.1"/>
    </source>
</evidence>
<protein>
    <recommendedName>
        <fullName evidence="4">Terminase small subunit</fullName>
    </recommendedName>
</protein>
<name>A0ABW8JY18_9GAMM</name>
<feature type="compositionally biased region" description="Basic and acidic residues" evidence="1">
    <location>
        <begin position="49"/>
        <end position="62"/>
    </location>
</feature>